<keyword evidence="2" id="KW-0813">Transport</keyword>
<dbReference type="NCBIfam" id="TIGR02181">
    <property type="entry name" value="GRX_bact"/>
    <property type="match status" value="1"/>
</dbReference>
<proteinExistence type="inferred from homology"/>
<dbReference type="PROSITE" id="PS51354">
    <property type="entry name" value="GLUTAREDOXIN_2"/>
    <property type="match status" value="1"/>
</dbReference>
<dbReference type="InterPro" id="IPR011900">
    <property type="entry name" value="GRX_bact"/>
</dbReference>
<protein>
    <submittedName>
        <fullName evidence="5">Glutaredoxin 3 (Grx3)</fullName>
    </submittedName>
</protein>
<dbReference type="PANTHER" id="PTHR45694">
    <property type="entry name" value="GLUTAREDOXIN 2"/>
    <property type="match status" value="1"/>
</dbReference>
<dbReference type="AlphaFoldDB" id="A0A3B0WIC7"/>
<accession>A0A3B0WIC7</accession>
<dbReference type="SUPFAM" id="SSF52833">
    <property type="entry name" value="Thioredoxin-like"/>
    <property type="match status" value="1"/>
</dbReference>
<keyword evidence="3" id="KW-0249">Electron transport</keyword>
<evidence type="ECO:0000256" key="3">
    <source>
        <dbReference type="ARBA" id="ARBA00022982"/>
    </source>
</evidence>
<comment type="similarity">
    <text evidence="1">Belongs to the glutaredoxin family.</text>
</comment>
<evidence type="ECO:0000256" key="2">
    <source>
        <dbReference type="ARBA" id="ARBA00022448"/>
    </source>
</evidence>
<dbReference type="PRINTS" id="PR00160">
    <property type="entry name" value="GLUTAREDOXIN"/>
</dbReference>
<dbReference type="GO" id="GO:0015038">
    <property type="term" value="F:glutathione disulfide oxidoreductase activity"/>
    <property type="evidence" value="ECO:0007669"/>
    <property type="project" value="TreeGrafter"/>
</dbReference>
<dbReference type="EMBL" id="UOFE01000026">
    <property type="protein sequence ID" value="VAW52240.1"/>
    <property type="molecule type" value="Genomic_DNA"/>
</dbReference>
<dbReference type="InterPro" id="IPR002109">
    <property type="entry name" value="Glutaredoxin"/>
</dbReference>
<dbReference type="PANTHER" id="PTHR45694:SF18">
    <property type="entry name" value="GLUTAREDOXIN-1-RELATED"/>
    <property type="match status" value="1"/>
</dbReference>
<dbReference type="Pfam" id="PF00462">
    <property type="entry name" value="Glutaredoxin"/>
    <property type="match status" value="1"/>
</dbReference>
<dbReference type="GO" id="GO:0005737">
    <property type="term" value="C:cytoplasm"/>
    <property type="evidence" value="ECO:0007669"/>
    <property type="project" value="TreeGrafter"/>
</dbReference>
<sequence>MSQPKVIIYSGRFCGYCTAAERLFQSKNAQYELIKVDEDQDKFDHMMKITGRRTIPQIFIDEFHVGGFDDLSALNQSGKLDELLNP</sequence>
<evidence type="ECO:0000313" key="5">
    <source>
        <dbReference type="EMBL" id="VAW52240.1"/>
    </source>
</evidence>
<organism evidence="5">
    <name type="scientific">hydrothermal vent metagenome</name>
    <dbReference type="NCBI Taxonomy" id="652676"/>
    <lineage>
        <taxon>unclassified sequences</taxon>
        <taxon>metagenomes</taxon>
        <taxon>ecological metagenomes</taxon>
    </lineage>
</organism>
<name>A0A3B0WIC7_9ZZZZ</name>
<dbReference type="CDD" id="cd03418">
    <property type="entry name" value="GRX_GRXb_1_3_like"/>
    <property type="match status" value="1"/>
</dbReference>
<dbReference type="InterPro" id="IPR014025">
    <property type="entry name" value="Glutaredoxin_subgr"/>
</dbReference>
<dbReference type="Gene3D" id="3.40.30.10">
    <property type="entry name" value="Glutaredoxin"/>
    <property type="match status" value="1"/>
</dbReference>
<dbReference type="GO" id="GO:0045454">
    <property type="term" value="P:cell redox homeostasis"/>
    <property type="evidence" value="ECO:0007669"/>
    <property type="project" value="InterPro"/>
</dbReference>
<gene>
    <name evidence="5" type="ORF">MNBD_GAMMA05-122</name>
</gene>
<dbReference type="InterPro" id="IPR036249">
    <property type="entry name" value="Thioredoxin-like_sf"/>
</dbReference>
<reference evidence="5" key="1">
    <citation type="submission" date="2018-06" db="EMBL/GenBank/DDBJ databases">
        <authorList>
            <person name="Zhirakovskaya E."/>
        </authorList>
    </citation>
    <scope>NUCLEOTIDE SEQUENCE</scope>
</reference>
<dbReference type="GO" id="GO:0034599">
    <property type="term" value="P:cellular response to oxidative stress"/>
    <property type="evidence" value="ECO:0007669"/>
    <property type="project" value="TreeGrafter"/>
</dbReference>
<feature type="domain" description="Glutaredoxin" evidence="4">
    <location>
        <begin position="6"/>
        <end position="65"/>
    </location>
</feature>
<evidence type="ECO:0000256" key="1">
    <source>
        <dbReference type="ARBA" id="ARBA00007787"/>
    </source>
</evidence>
<evidence type="ECO:0000259" key="4">
    <source>
        <dbReference type="Pfam" id="PF00462"/>
    </source>
</evidence>